<evidence type="ECO:0000313" key="2">
    <source>
        <dbReference type="EMBL" id="AKF24694.1"/>
    </source>
</evidence>
<sequence>MRDTLIFLIILFGALFVWLKSGIYIDHLHFNSYEVDGLYIKLDKKLTLTAEHILIPKTKKKPSFDRVDETLDRVKYLLTFFDYAELDKVDFKNKHYKVIFADDVLYIANEDYEIAGNVWRRGHVLVADISLFYIKKENINIVGKLNYDLHSDKLILEGKYEAYNITGRFKAIKEGQTVQFVVNSDTFSDLKTFIDRLPMHEAVNQWITQKIEAKAYRLHMLMGKGSVHGTEFTLDPSSLKGNALLEDALIHFKEGLPPVKAEKIILNYDKSSLFFDLTNPTYRQREINATVSITDIGKAKDTRLNLDMHFNTRVDDTVQKILKAYDLHIPVLHKKSKSKIEVKLSIPLGKMPHRHIDVNVKAHVGKGNLYLGKLKLPVQSGDLAFRKNILMLKNIKLKSQWYEGTVNGKINTKKKKGDLLLQLKKIEFKKKNKTLFRLKDKKIPFSIDYAEDVLVNIPSFKLKVRQSSQTLKITASDISKIKPYLKNLEIDIDGGTMEIQSKDWKTFTFKGLLTRYDCFIYDNKVCHTRVPCSGTIRPEGIDFYAFNKRLHYNTAKSLATLKNLNIDLQKFLESNLRLKKIKNKKKSSQKMVIRGKKSNIRYDKYTLLTDAYTVTIYPGNNTIRAVGKLGSDKVTFRKTGKKITIEALRIHDRMLHPLINFNGLQKGRYTIRLSGIPGKRMKGEILLDGGILKSFKAYSKTRNFIKSNKSLSQIQDPGLTKKGFKIQEGKILYRIVKDKVIFDTVYVKGDTATIVGKGTLDIKTKKLNIKLAVQTVRKLGKIIGSLPLLGYILMGKDNSVTIGLTIKGTLDDPKVNYSAAKEILSLPFDLIKRTLQSPAHIINTGKKKKPTKVPVIEEVTIPKNKVAP</sequence>
<dbReference type="KEGG" id="slh:YH65_04305"/>
<name>A0A7U4M0P9_9BACT</name>
<evidence type="ECO:0000313" key="3">
    <source>
        <dbReference type="Proteomes" id="UP000034444"/>
    </source>
</evidence>
<protein>
    <recommendedName>
        <fullName evidence="1">YhdP central domain-containing protein</fullName>
    </recommendedName>
</protein>
<accession>A0A7U4M0P9</accession>
<dbReference type="InterPro" id="IPR025263">
    <property type="entry name" value="YhdP_central"/>
</dbReference>
<gene>
    <name evidence="2" type="ORF">YH65_04305</name>
</gene>
<dbReference type="AlphaFoldDB" id="A0A7U4M0P9"/>
<proteinExistence type="predicted"/>
<keyword evidence="3" id="KW-1185">Reference proteome</keyword>
<dbReference type="Proteomes" id="UP000034444">
    <property type="component" value="Chromosome"/>
</dbReference>
<reference evidence="3" key="2">
    <citation type="journal article" date="2017" name="Stand. Genomic Sci.">
        <title>Complete genome sequence of the sulfur-oxidizing chemolithoautotrophic Sulfurovum lithotrophicum 42BKTT.</title>
        <authorList>
            <person name="Jeon W."/>
            <person name="Priscilla L."/>
            <person name="Park G."/>
            <person name="Lee H."/>
            <person name="Lee N."/>
            <person name="Lee D."/>
            <person name="Kwon H."/>
            <person name="Ahn I."/>
            <person name="Lee C."/>
            <person name="Lee H."/>
            <person name="Ahn J."/>
        </authorList>
    </citation>
    <scope>NUCLEOTIDE SEQUENCE [LARGE SCALE GENOMIC DNA]</scope>
    <source>
        <strain evidence="3">ATCC BAA-797 / 42BKT</strain>
    </source>
</reference>
<organism evidence="2 3">
    <name type="scientific">Sulfurovum lithotrophicum</name>
    <dbReference type="NCBI Taxonomy" id="206403"/>
    <lineage>
        <taxon>Bacteria</taxon>
        <taxon>Pseudomonadati</taxon>
        <taxon>Campylobacterota</taxon>
        <taxon>Epsilonproteobacteria</taxon>
        <taxon>Campylobacterales</taxon>
        <taxon>Sulfurovaceae</taxon>
        <taxon>Sulfurovum</taxon>
    </lineage>
</organism>
<evidence type="ECO:0000259" key="1">
    <source>
        <dbReference type="Pfam" id="PF13116"/>
    </source>
</evidence>
<feature type="domain" description="YhdP central" evidence="1">
    <location>
        <begin position="199"/>
        <end position="418"/>
    </location>
</feature>
<dbReference type="Pfam" id="PF13116">
    <property type="entry name" value="YhdP"/>
    <property type="match status" value="1"/>
</dbReference>
<dbReference type="EMBL" id="CP011308">
    <property type="protein sequence ID" value="AKF24694.1"/>
    <property type="molecule type" value="Genomic_DNA"/>
</dbReference>
<reference evidence="2 3" key="1">
    <citation type="submission" date="2015-04" db="EMBL/GenBank/DDBJ databases">
        <title>Complete genome sequence of Sulfurovum lithotrophicum ATCC BAA-797T.</title>
        <authorList>
            <person name="Ahn J."/>
            <person name="Park G."/>
            <person name="Jeon W."/>
            <person name="Jang Y."/>
            <person name="Jang M."/>
            <person name="Lee H."/>
            <person name="Lee H."/>
        </authorList>
    </citation>
    <scope>NUCLEOTIDE SEQUENCE [LARGE SCALE GENOMIC DNA]</scope>
    <source>
        <strain evidence="3">ATCC BAA-797 / 42BKT</strain>
    </source>
</reference>